<gene>
    <name evidence="3" type="ORF">EJN90_13450</name>
</gene>
<dbReference type="RefSeq" id="WP_126112071.1">
    <property type="nucleotide sequence ID" value="NZ_CP034465.1"/>
</dbReference>
<dbReference type="Proteomes" id="UP000273326">
    <property type="component" value="Chromosome"/>
</dbReference>
<evidence type="ECO:0000256" key="2">
    <source>
        <dbReference type="SAM" id="MobiDB-lite"/>
    </source>
</evidence>
<dbReference type="InterPro" id="IPR038141">
    <property type="entry name" value="YutD-like_sf"/>
</dbReference>
<protein>
    <submittedName>
        <fullName evidence="3">DUF1027 domain-containing protein</fullName>
    </submittedName>
</protein>
<feature type="compositionally biased region" description="Polar residues" evidence="2">
    <location>
        <begin position="197"/>
        <end position="210"/>
    </location>
</feature>
<dbReference type="OrthoDB" id="1650379at2"/>
<dbReference type="KEGG" id="jeh:EJN90_13450"/>
<feature type="region of interest" description="Disordered" evidence="2">
    <location>
        <begin position="140"/>
        <end position="216"/>
    </location>
</feature>
<dbReference type="AlphaFoldDB" id="A0A3S9HDX5"/>
<accession>A0A3S9HDX5</accession>
<organism evidence="3 4">
    <name type="scientific">Jeotgalibaca ciconiae</name>
    <dbReference type="NCBI Taxonomy" id="2496265"/>
    <lineage>
        <taxon>Bacteria</taxon>
        <taxon>Bacillati</taxon>
        <taxon>Bacillota</taxon>
        <taxon>Bacilli</taxon>
        <taxon>Lactobacillales</taxon>
        <taxon>Carnobacteriaceae</taxon>
        <taxon>Jeotgalibaca</taxon>
    </lineage>
</organism>
<dbReference type="Gene3D" id="3.50.4.20">
    <property type="match status" value="1"/>
</dbReference>
<proteinExistence type="predicted"/>
<feature type="compositionally biased region" description="Basic residues" evidence="2">
    <location>
        <begin position="144"/>
        <end position="156"/>
    </location>
</feature>
<name>A0A3S9HDX5_9LACT</name>
<dbReference type="EMBL" id="CP034465">
    <property type="protein sequence ID" value="AZP05554.1"/>
    <property type="molecule type" value="Genomic_DNA"/>
</dbReference>
<dbReference type="PIRSF" id="PIRSF012565">
    <property type="entry name" value="DUF1027"/>
    <property type="match status" value="1"/>
</dbReference>
<reference evidence="4" key="1">
    <citation type="submission" date="2018-12" db="EMBL/GenBank/DDBJ databases">
        <title>Complete genome sequencing of Jeotgalibaca sp. H21T32.</title>
        <authorList>
            <person name="Bae J.-W."/>
            <person name="Lee S.-Y."/>
        </authorList>
    </citation>
    <scope>NUCLEOTIDE SEQUENCE [LARGE SCALE GENOMIC DNA]</scope>
    <source>
        <strain evidence="4">H21T32</strain>
    </source>
</reference>
<sequence length="216" mass="25687">MNANKKNKESVKEQVASKIDSITVTVEEPEKKEEKPVHLSKVELLNEKQIKVENATYKIVVNYREAVQPEALAERYNSILSKYDYIVGDWGYDQLRLKGFYQEDNHRAPFDKKINFLEDYLYEFCNFGCAYFVLEKEQSEKTNKNKSKRRKKRQNKDRKDEVQTDKNHNKNFSIKTDGKKRPTPQKKNEKQRKETNSRQSKTNQPKTSFQIHEKND</sequence>
<keyword evidence="1" id="KW-1015">Disulfide bond</keyword>
<dbReference type="Pfam" id="PF06265">
    <property type="entry name" value="YutD-like"/>
    <property type="match status" value="1"/>
</dbReference>
<dbReference type="InterPro" id="IPR009370">
    <property type="entry name" value="YutD-like"/>
</dbReference>
<feature type="disulfide bond" evidence="1">
    <location>
        <begin position="125"/>
        <end position="129"/>
    </location>
</feature>
<keyword evidence="4" id="KW-1185">Reference proteome</keyword>
<evidence type="ECO:0000256" key="1">
    <source>
        <dbReference type="PIRSR" id="PIRSR012565-1"/>
    </source>
</evidence>
<evidence type="ECO:0000313" key="3">
    <source>
        <dbReference type="EMBL" id="AZP05554.1"/>
    </source>
</evidence>
<feature type="compositionally biased region" description="Basic and acidic residues" evidence="2">
    <location>
        <begin position="157"/>
        <end position="168"/>
    </location>
</feature>
<feature type="compositionally biased region" description="Basic and acidic residues" evidence="2">
    <location>
        <begin position="176"/>
        <end position="196"/>
    </location>
</feature>
<evidence type="ECO:0000313" key="4">
    <source>
        <dbReference type="Proteomes" id="UP000273326"/>
    </source>
</evidence>